<name>A0A6A4W5X9_AMPAM</name>
<evidence type="ECO:0000313" key="3">
    <source>
        <dbReference type="EMBL" id="KAF0299100.1"/>
    </source>
</evidence>
<gene>
    <name evidence="3" type="ORF">FJT64_003609</name>
</gene>
<dbReference type="GO" id="GO:0050808">
    <property type="term" value="P:synapse organization"/>
    <property type="evidence" value="ECO:0007669"/>
    <property type="project" value="TreeGrafter"/>
</dbReference>
<dbReference type="AlphaFoldDB" id="A0A6A4W5X9"/>
<dbReference type="GO" id="GO:0032589">
    <property type="term" value="C:neuron projection membrane"/>
    <property type="evidence" value="ECO:0007669"/>
    <property type="project" value="TreeGrafter"/>
</dbReference>
<dbReference type="Pfam" id="PF00047">
    <property type="entry name" value="ig"/>
    <property type="match status" value="1"/>
</dbReference>
<comment type="caution">
    <text evidence="3">The sequence shown here is derived from an EMBL/GenBank/DDBJ whole genome shotgun (WGS) entry which is preliminary data.</text>
</comment>
<keyword evidence="4" id="KW-1185">Reference proteome</keyword>
<evidence type="ECO:0000259" key="2">
    <source>
        <dbReference type="PROSITE" id="PS50835"/>
    </source>
</evidence>
<sequence>MSDRLPSEPVTDLLGGPELFIDARSTINLTCLVRNSPQPPAFIFWKHNGKPPLPFVSDPESESESESVRSPESESEWKSESESEQHYHDSETLVITYDSPRGGVSVVTIQGEVTSSQLLIRAARATDSGLYSCQPAGAAQKSLRVHVLQGE</sequence>
<dbReference type="SMART" id="SM00409">
    <property type="entry name" value="IG"/>
    <property type="match status" value="1"/>
</dbReference>
<dbReference type="PANTHER" id="PTHR23279:SF36">
    <property type="entry name" value="DEFECTIVE PROBOSCIS EXTENSION RESPONSE 9, ISOFORM A"/>
    <property type="match status" value="1"/>
</dbReference>
<protein>
    <recommendedName>
        <fullName evidence="2">Ig-like domain-containing protein</fullName>
    </recommendedName>
</protein>
<dbReference type="InterPro" id="IPR037448">
    <property type="entry name" value="Zig-8"/>
</dbReference>
<dbReference type="PANTHER" id="PTHR23279">
    <property type="entry name" value="DEFECTIVE PROBOSCIS EXTENSION RESPONSE DPR -RELATED"/>
    <property type="match status" value="1"/>
</dbReference>
<dbReference type="SUPFAM" id="SSF48726">
    <property type="entry name" value="Immunoglobulin"/>
    <property type="match status" value="1"/>
</dbReference>
<accession>A0A6A4W5X9</accession>
<dbReference type="EMBL" id="VIIS01001393">
    <property type="protein sequence ID" value="KAF0299100.1"/>
    <property type="molecule type" value="Genomic_DNA"/>
</dbReference>
<dbReference type="InterPro" id="IPR013783">
    <property type="entry name" value="Ig-like_fold"/>
</dbReference>
<dbReference type="Gene3D" id="2.60.40.10">
    <property type="entry name" value="Immunoglobulins"/>
    <property type="match status" value="1"/>
</dbReference>
<feature type="region of interest" description="Disordered" evidence="1">
    <location>
        <begin position="53"/>
        <end position="91"/>
    </location>
</feature>
<organism evidence="3 4">
    <name type="scientific">Amphibalanus amphitrite</name>
    <name type="common">Striped barnacle</name>
    <name type="synonym">Balanus amphitrite</name>
    <dbReference type="NCBI Taxonomy" id="1232801"/>
    <lineage>
        <taxon>Eukaryota</taxon>
        <taxon>Metazoa</taxon>
        <taxon>Ecdysozoa</taxon>
        <taxon>Arthropoda</taxon>
        <taxon>Crustacea</taxon>
        <taxon>Multicrustacea</taxon>
        <taxon>Cirripedia</taxon>
        <taxon>Thoracica</taxon>
        <taxon>Thoracicalcarea</taxon>
        <taxon>Balanomorpha</taxon>
        <taxon>Balanoidea</taxon>
        <taxon>Balanidae</taxon>
        <taxon>Amphibalaninae</taxon>
        <taxon>Amphibalanus</taxon>
    </lineage>
</organism>
<dbReference type="InterPro" id="IPR007110">
    <property type="entry name" value="Ig-like_dom"/>
</dbReference>
<feature type="domain" description="Ig-like" evidence="2">
    <location>
        <begin position="9"/>
        <end position="144"/>
    </location>
</feature>
<dbReference type="InterPro" id="IPR036179">
    <property type="entry name" value="Ig-like_dom_sf"/>
</dbReference>
<dbReference type="PROSITE" id="PS50835">
    <property type="entry name" value="IG_LIKE"/>
    <property type="match status" value="1"/>
</dbReference>
<dbReference type="InterPro" id="IPR013151">
    <property type="entry name" value="Immunoglobulin_dom"/>
</dbReference>
<dbReference type="OrthoDB" id="6365338at2759"/>
<feature type="compositionally biased region" description="Basic and acidic residues" evidence="1">
    <location>
        <begin position="66"/>
        <end position="91"/>
    </location>
</feature>
<dbReference type="Proteomes" id="UP000440578">
    <property type="component" value="Unassembled WGS sequence"/>
</dbReference>
<reference evidence="3 4" key="1">
    <citation type="submission" date="2019-07" db="EMBL/GenBank/DDBJ databases">
        <title>Draft genome assembly of a fouling barnacle, Amphibalanus amphitrite (Darwin, 1854): The first reference genome for Thecostraca.</title>
        <authorList>
            <person name="Kim W."/>
        </authorList>
    </citation>
    <scope>NUCLEOTIDE SEQUENCE [LARGE SCALE GENOMIC DNA]</scope>
    <source>
        <strain evidence="3">SNU_AA5</strain>
        <tissue evidence="3">Soma without cirri and trophi</tissue>
    </source>
</reference>
<evidence type="ECO:0000256" key="1">
    <source>
        <dbReference type="SAM" id="MobiDB-lite"/>
    </source>
</evidence>
<proteinExistence type="predicted"/>
<dbReference type="InterPro" id="IPR003599">
    <property type="entry name" value="Ig_sub"/>
</dbReference>
<evidence type="ECO:0000313" key="4">
    <source>
        <dbReference type="Proteomes" id="UP000440578"/>
    </source>
</evidence>